<name>A0A8H3WU85_GIGMA</name>
<evidence type="ECO:0000313" key="2">
    <source>
        <dbReference type="EMBL" id="KAF0351316.1"/>
    </source>
</evidence>
<protein>
    <submittedName>
        <fullName evidence="2">Uncharacterized protein</fullName>
    </submittedName>
</protein>
<evidence type="ECO:0000256" key="1">
    <source>
        <dbReference type="SAM" id="Phobius"/>
    </source>
</evidence>
<gene>
    <name evidence="2" type="ORF">F8M41_015338</name>
</gene>
<dbReference type="AlphaFoldDB" id="A0A8H3WU85"/>
<dbReference type="Proteomes" id="UP000439903">
    <property type="component" value="Unassembled WGS sequence"/>
</dbReference>
<accession>A0A8H3WU85</accession>
<keyword evidence="3" id="KW-1185">Reference proteome</keyword>
<reference evidence="2 3" key="1">
    <citation type="journal article" date="2019" name="Environ. Microbiol.">
        <title>At the nexus of three kingdoms: the genome of the mycorrhizal fungus Gigaspora margarita provides insights into plant, endobacterial and fungal interactions.</title>
        <authorList>
            <person name="Venice F."/>
            <person name="Ghignone S."/>
            <person name="Salvioli di Fossalunga A."/>
            <person name="Amselem J."/>
            <person name="Novero M."/>
            <person name="Xianan X."/>
            <person name="Sedzielewska Toro K."/>
            <person name="Morin E."/>
            <person name="Lipzen A."/>
            <person name="Grigoriev I.V."/>
            <person name="Henrissat B."/>
            <person name="Martin F.M."/>
            <person name="Bonfante P."/>
        </authorList>
    </citation>
    <scope>NUCLEOTIDE SEQUENCE [LARGE SCALE GENOMIC DNA]</scope>
    <source>
        <strain evidence="2 3">BEG34</strain>
    </source>
</reference>
<proteinExistence type="predicted"/>
<dbReference type="EMBL" id="WTPW01003198">
    <property type="protein sequence ID" value="KAF0351316.1"/>
    <property type="molecule type" value="Genomic_DNA"/>
</dbReference>
<feature type="transmembrane region" description="Helical" evidence="1">
    <location>
        <begin position="6"/>
        <end position="22"/>
    </location>
</feature>
<dbReference type="OrthoDB" id="10381620at2759"/>
<keyword evidence="1" id="KW-0472">Membrane</keyword>
<evidence type="ECO:0000313" key="3">
    <source>
        <dbReference type="Proteomes" id="UP000439903"/>
    </source>
</evidence>
<sequence>MLANYLPVLWIIIAILYTIYSTDQIPGSKDSEIVQVFFQIYIANIICMWLFIAFAISWSIKDCVNPDFANREFDNGNIP</sequence>
<keyword evidence="1" id="KW-0812">Transmembrane</keyword>
<feature type="transmembrane region" description="Helical" evidence="1">
    <location>
        <begin position="34"/>
        <end position="58"/>
    </location>
</feature>
<comment type="caution">
    <text evidence="2">The sequence shown here is derived from an EMBL/GenBank/DDBJ whole genome shotgun (WGS) entry which is preliminary data.</text>
</comment>
<keyword evidence="1" id="KW-1133">Transmembrane helix</keyword>
<organism evidence="2 3">
    <name type="scientific">Gigaspora margarita</name>
    <dbReference type="NCBI Taxonomy" id="4874"/>
    <lineage>
        <taxon>Eukaryota</taxon>
        <taxon>Fungi</taxon>
        <taxon>Fungi incertae sedis</taxon>
        <taxon>Mucoromycota</taxon>
        <taxon>Glomeromycotina</taxon>
        <taxon>Glomeromycetes</taxon>
        <taxon>Diversisporales</taxon>
        <taxon>Gigasporaceae</taxon>
        <taxon>Gigaspora</taxon>
    </lineage>
</organism>